<sequence>MRIGTATARHPVATLPRMTTTAPIGAHLIGGDWSTDAPGGTAVSDNPARPDEPVGEYPLGDAGTAAQAVGAAVEAQAAWRAAGFGSRSRILERAAVLFDERADELALVCTLEEGKTLAESRGEAVLSAETCRYQAGLAKTSTERIFPTGNPGETIRTVRAPLGVVGIVTPWNFPILIPVWKIAPALVAGNPVVWKPASNTPLTAVAIAAVFADAGLPAGVLNLVLGPGSVGGALVADERVDGVSFTGSVGVGRGIRDVVTARNGRVQLELGGHNPCIVFPDADLDMAVTAVVGGAMGATGQKCTATRRIIAVGDVHDELVDRLAVAVTALKVGDGQDPATAIGPLVSAGARTEVVEAIDQARAEGAETVAITEGVPDGPCYQAPTLFVGGTDLTITREEVFGPVSTVLHVDTEDEAFALANDTEFGLSASVFTNDMWTIDRAVHELRAGLIKVNGPTTGSEIHAPFGGEKNSSGHSAREQGDTAQEFFTRTRTAYIKPGRLP</sequence>
<feature type="domain" description="Aldehyde dehydrogenase" evidence="4">
    <location>
        <begin position="44"/>
        <end position="493"/>
    </location>
</feature>
<dbReference type="InterPro" id="IPR016162">
    <property type="entry name" value="Ald_DH_N"/>
</dbReference>
<evidence type="ECO:0000313" key="5">
    <source>
        <dbReference type="EMBL" id="SUZ86825.1"/>
    </source>
</evidence>
<protein>
    <recommendedName>
        <fullName evidence="4">Aldehyde dehydrogenase domain-containing protein</fullName>
    </recommendedName>
</protein>
<accession>A0A381R4Z0</accession>
<dbReference type="InterPro" id="IPR050740">
    <property type="entry name" value="Aldehyde_DH_Superfamily"/>
</dbReference>
<name>A0A381R4Z0_9ZZZZ</name>
<dbReference type="PANTHER" id="PTHR43353">
    <property type="entry name" value="SUCCINATE-SEMIALDEHYDE DEHYDROGENASE, MITOCHONDRIAL"/>
    <property type="match status" value="1"/>
</dbReference>
<reference evidence="5" key="1">
    <citation type="submission" date="2018-05" db="EMBL/GenBank/DDBJ databases">
        <authorList>
            <person name="Lanie J.A."/>
            <person name="Ng W.-L."/>
            <person name="Kazmierczak K.M."/>
            <person name="Andrzejewski T.M."/>
            <person name="Davidsen T.M."/>
            <person name="Wayne K.J."/>
            <person name="Tettelin H."/>
            <person name="Glass J.I."/>
            <person name="Rusch D."/>
            <person name="Podicherti R."/>
            <person name="Tsui H.-C.T."/>
            <person name="Winkler M.E."/>
        </authorList>
    </citation>
    <scope>NUCLEOTIDE SEQUENCE</scope>
</reference>
<dbReference type="InterPro" id="IPR016163">
    <property type="entry name" value="Ald_DH_C"/>
</dbReference>
<dbReference type="Pfam" id="PF00171">
    <property type="entry name" value="Aldedh"/>
    <property type="match status" value="1"/>
</dbReference>
<feature type="region of interest" description="Disordered" evidence="3">
    <location>
        <begin position="459"/>
        <end position="484"/>
    </location>
</feature>
<dbReference type="AlphaFoldDB" id="A0A381R4Z0"/>
<evidence type="ECO:0000259" key="4">
    <source>
        <dbReference type="Pfam" id="PF00171"/>
    </source>
</evidence>
<dbReference type="GO" id="GO:0009450">
    <property type="term" value="P:gamma-aminobutyric acid catabolic process"/>
    <property type="evidence" value="ECO:0007669"/>
    <property type="project" value="TreeGrafter"/>
</dbReference>
<gene>
    <name evidence="5" type="ORF">METZ01_LOCUS39679</name>
</gene>
<dbReference type="SUPFAM" id="SSF53720">
    <property type="entry name" value="ALDH-like"/>
    <property type="match status" value="1"/>
</dbReference>
<evidence type="ECO:0000256" key="2">
    <source>
        <dbReference type="ARBA" id="ARBA00023002"/>
    </source>
</evidence>
<dbReference type="InterPro" id="IPR015590">
    <property type="entry name" value="Aldehyde_DH_dom"/>
</dbReference>
<dbReference type="InterPro" id="IPR016161">
    <property type="entry name" value="Ald_DH/histidinol_DH"/>
</dbReference>
<evidence type="ECO:0000256" key="1">
    <source>
        <dbReference type="ARBA" id="ARBA00009986"/>
    </source>
</evidence>
<dbReference type="GO" id="GO:0004777">
    <property type="term" value="F:succinate-semialdehyde dehydrogenase (NAD+) activity"/>
    <property type="evidence" value="ECO:0007669"/>
    <property type="project" value="TreeGrafter"/>
</dbReference>
<organism evidence="5">
    <name type="scientific">marine metagenome</name>
    <dbReference type="NCBI Taxonomy" id="408172"/>
    <lineage>
        <taxon>unclassified sequences</taxon>
        <taxon>metagenomes</taxon>
        <taxon>ecological metagenomes</taxon>
    </lineage>
</organism>
<dbReference type="Gene3D" id="3.40.309.10">
    <property type="entry name" value="Aldehyde Dehydrogenase, Chain A, domain 2"/>
    <property type="match status" value="1"/>
</dbReference>
<dbReference type="EMBL" id="UINC01001702">
    <property type="protein sequence ID" value="SUZ86825.1"/>
    <property type="molecule type" value="Genomic_DNA"/>
</dbReference>
<proteinExistence type="inferred from homology"/>
<dbReference type="FunFam" id="3.40.605.10:FF:000007">
    <property type="entry name" value="NAD/NADP-dependent betaine aldehyde dehydrogenase"/>
    <property type="match status" value="1"/>
</dbReference>
<dbReference type="PANTHER" id="PTHR43353:SF5">
    <property type="entry name" value="SUCCINATE-SEMIALDEHYDE DEHYDROGENASE, MITOCHONDRIAL"/>
    <property type="match status" value="1"/>
</dbReference>
<keyword evidence="2" id="KW-0560">Oxidoreductase</keyword>
<comment type="similarity">
    <text evidence="1">Belongs to the aldehyde dehydrogenase family.</text>
</comment>
<evidence type="ECO:0000256" key="3">
    <source>
        <dbReference type="SAM" id="MobiDB-lite"/>
    </source>
</evidence>
<dbReference type="Gene3D" id="3.40.605.10">
    <property type="entry name" value="Aldehyde Dehydrogenase, Chain A, domain 1"/>
    <property type="match status" value="1"/>
</dbReference>
<feature type="region of interest" description="Disordered" evidence="3">
    <location>
        <begin position="29"/>
        <end position="61"/>
    </location>
</feature>